<keyword evidence="7" id="KW-0460">Magnesium</keyword>
<evidence type="ECO:0000256" key="5">
    <source>
        <dbReference type="ARBA" id="ARBA00012895"/>
    </source>
</evidence>
<accession>A0A4Z1PBU1</accession>
<organism evidence="15 16">
    <name type="scientific">Venturia nashicola</name>
    <dbReference type="NCBI Taxonomy" id="86259"/>
    <lineage>
        <taxon>Eukaryota</taxon>
        <taxon>Fungi</taxon>
        <taxon>Dikarya</taxon>
        <taxon>Ascomycota</taxon>
        <taxon>Pezizomycotina</taxon>
        <taxon>Dothideomycetes</taxon>
        <taxon>Pleosporomycetidae</taxon>
        <taxon>Venturiales</taxon>
        <taxon>Venturiaceae</taxon>
        <taxon>Venturia</taxon>
    </lineage>
</organism>
<comment type="catalytic activity">
    <reaction evidence="1">
        <text>ATP-dependent breakage, passage and rejoining of double-stranded DNA.</text>
        <dbReference type="EC" id="5.6.2.2"/>
    </reaction>
</comment>
<keyword evidence="8" id="KW-0799">Topoisomerase</keyword>
<dbReference type="FunFam" id="3.40.1360.10:FF:000018">
    <property type="entry name" value="Type II DNA topoisomerase VI subunit A"/>
    <property type="match status" value="1"/>
</dbReference>
<dbReference type="EMBL" id="SNSC02000007">
    <property type="protein sequence ID" value="TID22656.1"/>
    <property type="molecule type" value="Genomic_DNA"/>
</dbReference>
<keyword evidence="16" id="KW-1185">Reference proteome</keyword>
<evidence type="ECO:0000256" key="11">
    <source>
        <dbReference type="ARBA" id="ARBA00023242"/>
    </source>
</evidence>
<evidence type="ECO:0000256" key="4">
    <source>
        <dbReference type="ARBA" id="ARBA00006559"/>
    </source>
</evidence>
<dbReference type="GO" id="GO:0007131">
    <property type="term" value="P:reciprocal meiotic recombination"/>
    <property type="evidence" value="ECO:0007669"/>
    <property type="project" value="TreeGrafter"/>
</dbReference>
<dbReference type="PROSITE" id="PS52041">
    <property type="entry name" value="TOPO_IIB"/>
    <property type="match status" value="1"/>
</dbReference>
<dbReference type="InterPro" id="IPR013049">
    <property type="entry name" value="Spo11/TopoVI_A_N"/>
</dbReference>
<evidence type="ECO:0000256" key="6">
    <source>
        <dbReference type="ARBA" id="ARBA00022723"/>
    </source>
</evidence>
<dbReference type="InterPro" id="IPR002815">
    <property type="entry name" value="Spo11/TopoVI_A"/>
</dbReference>
<dbReference type="GO" id="GO:0042138">
    <property type="term" value="P:meiotic DNA double-strand break formation"/>
    <property type="evidence" value="ECO:0007669"/>
    <property type="project" value="InterPro"/>
</dbReference>
<keyword evidence="6" id="KW-0479">Metal-binding</keyword>
<dbReference type="GO" id="GO:0000228">
    <property type="term" value="C:nuclear chromosome"/>
    <property type="evidence" value="ECO:0007669"/>
    <property type="project" value="TreeGrafter"/>
</dbReference>
<proteinExistence type="inferred from homology"/>
<dbReference type="InterPro" id="IPR034136">
    <property type="entry name" value="TOPRIM_Topo6A/Spo11"/>
</dbReference>
<evidence type="ECO:0000313" key="16">
    <source>
        <dbReference type="Proteomes" id="UP000298493"/>
    </source>
</evidence>
<dbReference type="PANTHER" id="PTHR10848:SF0">
    <property type="entry name" value="MEIOTIC RECOMBINATION PROTEIN SPO11"/>
    <property type="match status" value="1"/>
</dbReference>
<dbReference type="Gene3D" id="1.10.10.10">
    <property type="entry name" value="Winged helix-like DNA-binding domain superfamily/Winged helix DNA-binding domain"/>
    <property type="match status" value="1"/>
</dbReference>
<dbReference type="PRINTS" id="PR01551">
    <property type="entry name" value="SPO11HOMOLOG"/>
</dbReference>
<dbReference type="GO" id="GO:0003677">
    <property type="term" value="F:DNA binding"/>
    <property type="evidence" value="ECO:0007669"/>
    <property type="project" value="UniProtKB-UniRule"/>
</dbReference>
<dbReference type="STRING" id="86259.A0A4Z1PBU1"/>
<comment type="cofactor">
    <cofactor evidence="2">
        <name>Mg(2+)</name>
        <dbReference type="ChEBI" id="CHEBI:18420"/>
    </cofactor>
</comment>
<dbReference type="Gene3D" id="3.40.1360.10">
    <property type="match status" value="1"/>
</dbReference>
<comment type="caution">
    <text evidence="12">Lacks conserved residue(s) required for the propagation of feature annotation.</text>
</comment>
<evidence type="ECO:0000256" key="1">
    <source>
        <dbReference type="ARBA" id="ARBA00000185"/>
    </source>
</evidence>
<dbReference type="InterPro" id="IPR036078">
    <property type="entry name" value="Spo11/TopoVI_A_sf"/>
</dbReference>
<feature type="domain" description="Spo11/DNA topoisomerase VI subunit A N-terminal" evidence="13">
    <location>
        <begin position="76"/>
        <end position="132"/>
    </location>
</feature>
<comment type="subcellular location">
    <subcellularLocation>
        <location evidence="3">Nucleus</location>
    </subcellularLocation>
</comment>
<dbReference type="AlphaFoldDB" id="A0A4Z1PBU1"/>
<dbReference type="InterPro" id="IPR036388">
    <property type="entry name" value="WH-like_DNA-bd_sf"/>
</dbReference>
<comment type="similarity">
    <text evidence="4 12">Belongs to the TOP6A family.</text>
</comment>
<name>A0A4Z1PBU1_9PEZI</name>
<evidence type="ECO:0000256" key="7">
    <source>
        <dbReference type="ARBA" id="ARBA00022842"/>
    </source>
</evidence>
<evidence type="ECO:0000256" key="12">
    <source>
        <dbReference type="PROSITE-ProRule" id="PRU01385"/>
    </source>
</evidence>
<sequence>MDSSSGVRDRAWIIDRVETIFEQQLDAISSDDEHLSVTVKTRAVSRPSTSVSDRVGDAAPRTRTFQFPGKHEKEAWRYTVVIRILELIHDALINDVVITKRDPALFSKQAVVDRYVDDLACTFGVPRALLNVTATAKGLVAGAFVINRRDGSRAEGWSEREGTLVSPLSTDETVDVDRVKWILVVEKEATFRSLVSSSLWASLASHGILITAKGYPDIATRSLLRSLAMPSPLNRMKKCSLYGLMDFDPDGLDILSTYKHGSKALAHQSAELVLPSIQWIGVKGSHVGQEDDLHQTQGLLKLSARDRRKATSMLEREQFAEGGTEPEWRRELQVMLMLNVKAEIQLLEARSDGLVGYLKNLGIS</sequence>
<gene>
    <name evidence="15" type="ORF">E6O75_ATG01830</name>
</gene>
<evidence type="ECO:0000256" key="2">
    <source>
        <dbReference type="ARBA" id="ARBA00001946"/>
    </source>
</evidence>
<dbReference type="GO" id="GO:0046872">
    <property type="term" value="F:metal ion binding"/>
    <property type="evidence" value="ECO:0007669"/>
    <property type="project" value="UniProtKB-KW"/>
</dbReference>
<evidence type="ECO:0000256" key="3">
    <source>
        <dbReference type="ARBA" id="ARBA00004123"/>
    </source>
</evidence>
<keyword evidence="9 12" id="KW-0238">DNA-binding</keyword>
<evidence type="ECO:0000256" key="8">
    <source>
        <dbReference type="ARBA" id="ARBA00023029"/>
    </source>
</evidence>
<dbReference type="Pfam" id="PF04406">
    <property type="entry name" value="TP6A_N"/>
    <property type="match status" value="1"/>
</dbReference>
<dbReference type="InterPro" id="IPR013048">
    <property type="entry name" value="Meiotic_Spo11"/>
</dbReference>
<reference evidence="15 16" key="1">
    <citation type="submission" date="2019-04" db="EMBL/GenBank/DDBJ databases">
        <title>High contiguity whole genome sequence and gene annotation resource for two Venturia nashicola isolates.</title>
        <authorList>
            <person name="Prokchorchik M."/>
            <person name="Won K."/>
            <person name="Lee Y."/>
            <person name="Choi E.D."/>
            <person name="Segonzac C."/>
            <person name="Sohn K.H."/>
        </authorList>
    </citation>
    <scope>NUCLEOTIDE SEQUENCE [LARGE SCALE GENOMIC DNA]</scope>
    <source>
        <strain evidence="15 16">PRI2</strain>
    </source>
</reference>
<dbReference type="SUPFAM" id="SSF56726">
    <property type="entry name" value="DNA topoisomerase IV, alpha subunit"/>
    <property type="match status" value="1"/>
</dbReference>
<keyword evidence="10 15" id="KW-0413">Isomerase</keyword>
<keyword evidence="11" id="KW-0539">Nucleus</keyword>
<evidence type="ECO:0000256" key="9">
    <source>
        <dbReference type="ARBA" id="ARBA00023125"/>
    </source>
</evidence>
<evidence type="ECO:0000259" key="13">
    <source>
        <dbReference type="Pfam" id="PF04406"/>
    </source>
</evidence>
<evidence type="ECO:0000256" key="10">
    <source>
        <dbReference type="ARBA" id="ARBA00023235"/>
    </source>
</evidence>
<dbReference type="Proteomes" id="UP000298493">
    <property type="component" value="Unassembled WGS sequence"/>
</dbReference>
<dbReference type="GO" id="GO:0003918">
    <property type="term" value="F:DNA topoisomerase type II (double strand cut, ATP-hydrolyzing) activity"/>
    <property type="evidence" value="ECO:0007669"/>
    <property type="project" value="UniProtKB-EC"/>
</dbReference>
<dbReference type="EC" id="5.6.2.2" evidence="5"/>
<comment type="caution">
    <text evidence="15">The sequence shown here is derived from an EMBL/GenBank/DDBJ whole genome shotgun (WGS) entry which is preliminary data.</text>
</comment>
<feature type="domain" description="Topoisomerase 6 subunit A/Spo11 TOPRIM" evidence="14">
    <location>
        <begin position="182"/>
        <end position="351"/>
    </location>
</feature>
<evidence type="ECO:0000259" key="14">
    <source>
        <dbReference type="Pfam" id="PF21180"/>
    </source>
</evidence>
<dbReference type="CDD" id="cd00223">
    <property type="entry name" value="TOPRIM_TopoIIB_SPO"/>
    <property type="match status" value="1"/>
</dbReference>
<protein>
    <recommendedName>
        <fullName evidence="5">DNA topoisomerase (ATP-hydrolyzing)</fullName>
        <ecNumber evidence="5">5.6.2.2</ecNumber>
    </recommendedName>
</protein>
<dbReference type="Pfam" id="PF21180">
    <property type="entry name" value="TOP6A-Spo11_Toprim"/>
    <property type="match status" value="1"/>
</dbReference>
<evidence type="ECO:0000313" key="15">
    <source>
        <dbReference type="EMBL" id="TID22656.1"/>
    </source>
</evidence>
<dbReference type="GO" id="GO:0000706">
    <property type="term" value="P:meiotic DNA double-strand break processing"/>
    <property type="evidence" value="ECO:0007669"/>
    <property type="project" value="TreeGrafter"/>
</dbReference>
<dbReference type="GO" id="GO:0005524">
    <property type="term" value="F:ATP binding"/>
    <property type="evidence" value="ECO:0007669"/>
    <property type="project" value="InterPro"/>
</dbReference>
<dbReference type="PANTHER" id="PTHR10848">
    <property type="entry name" value="MEIOTIC RECOMBINATION PROTEIN SPO11"/>
    <property type="match status" value="1"/>
</dbReference>
<dbReference type="PRINTS" id="PR01550">
    <property type="entry name" value="TOP6AFAMILY"/>
</dbReference>